<dbReference type="PANTHER" id="PTHR21689:SF2">
    <property type="entry name" value="PROTEIN LIN-9 HOMOLOG"/>
    <property type="match status" value="1"/>
</dbReference>
<dbReference type="GO" id="GO:0003677">
    <property type="term" value="F:DNA binding"/>
    <property type="evidence" value="ECO:0007669"/>
    <property type="project" value="TreeGrafter"/>
</dbReference>
<feature type="region of interest" description="Disordered" evidence="3">
    <location>
        <begin position="121"/>
        <end position="157"/>
    </location>
</feature>
<dbReference type="AlphaFoldDB" id="A0AAW1XDB5"/>
<dbReference type="EMBL" id="JBEDUW010000004">
    <property type="protein sequence ID" value="KAK9933722.1"/>
    <property type="molecule type" value="Genomic_DNA"/>
</dbReference>
<dbReference type="GO" id="GO:0017053">
    <property type="term" value="C:transcription repressor complex"/>
    <property type="evidence" value="ECO:0007669"/>
    <property type="project" value="InterPro"/>
</dbReference>
<evidence type="ECO:0000256" key="1">
    <source>
        <dbReference type="ARBA" id="ARBA00004123"/>
    </source>
</evidence>
<evidence type="ECO:0000256" key="2">
    <source>
        <dbReference type="ARBA" id="ARBA00023242"/>
    </source>
</evidence>
<feature type="region of interest" description="Disordered" evidence="3">
    <location>
        <begin position="231"/>
        <end position="261"/>
    </location>
</feature>
<evidence type="ECO:0000259" key="4">
    <source>
        <dbReference type="PROSITE" id="PS51293"/>
    </source>
</evidence>
<keyword evidence="6" id="KW-1185">Reference proteome</keyword>
<comment type="caution">
    <text evidence="5">The sequence shown here is derived from an EMBL/GenBank/DDBJ whole genome shotgun (WGS) entry which is preliminary data.</text>
</comment>
<name>A0AAW1XDB5_RUBAR</name>
<accession>A0AAW1XDB5</accession>
<dbReference type="GO" id="GO:0051726">
    <property type="term" value="P:regulation of cell cycle"/>
    <property type="evidence" value="ECO:0007669"/>
    <property type="project" value="TreeGrafter"/>
</dbReference>
<dbReference type="Gene3D" id="1.20.58.1880">
    <property type="match status" value="1"/>
</dbReference>
<dbReference type="InterPro" id="IPR010561">
    <property type="entry name" value="LIN-9/ALY1"/>
</dbReference>
<dbReference type="SMART" id="SM00717">
    <property type="entry name" value="SANT"/>
    <property type="match status" value="1"/>
</dbReference>
<sequence>MAPLRKTKGVNKRFPYINEVASNKYGDNANKNRQKKRKLSDMLGPQWTTEELKHFYEAYRKYGRDWKKVASVVRHRSVENVEALYTMNRAYLSLPEGTASVIGLTAMMCDYYSMLERSESEQESIDGAGTSRKPRKLVRGKLRSDTSKGSEGHISDISQARSIASDGCLSLLKNRRTGIRPHAVKKRTPRVLVASYDKDNSRKYFSPGRQGIKISTDANDGNVAHEIAFSLTEPSQRGGSPHISRTPKKKAKGSTPSPVRNGERMFAETEMTIARPCGGEMNEGGCELSLGSMQADYDVERYYLKKQKKEECESNHFENIEESSSGTEEEQYKLRTVKGKLGTKVVGAKSASSFHKDKKKTKRANVGRDEGSSFDALLTLADLSLRMPEETAEMKSSAHVEEENSNIANKSKLKGNRSITMVEDTAVKTSQLGKLKMGVQQSNIGMQKRKQKSPFKLQIHENEAQADFHWSDNQMIEATDEVNHVNKGKRSSHYNVHQNQGKLVKPLGNTSSTTDRERRENNSALSTVVIQYSNQASLPLRDRSKRKVDIQKDTKDQPNKLVLSFHKNELNLKGLSNCLSRYQARRWCAFEWFYSAIDYPWFAKREFVEYLNHVGLGHVPRLTRVEWGVIRSSLGRPRRFSDQFLKEEKEKLNQYRESVRTHYAELNAGTREGLPTDLARPLSVGQHVIAFHPRAREIHNGIVLSVDHSRYHVQFDQPELGVADIMDIDCMPLNPLENLPASFIKKNIIVNKYTENFKELKINELKESKTEGYMNVISTDNLNSTVVPCHILPLTPHTNKSKHIEGNLSSFNVESKVRPGETARTLVANSRLSIPVQIQAKEADVRALFELTRALDKKDAVVSELRRMNDEVFEKCRDGDNSIKDSEPFKKEYAAVLLQLSEINDQVSSALFCLRQRNTYRGSYPLISVNPMAGLNDSGGHSSSSCHVQEPASHVYEIIESSRAKARKMVDVAMQAISSLKKENNIERIQEVIDFVSKQLSEDDVGSLLMGSSTPAAPILDSEDQSTAGRAKPLAVSCAPDPKSHILSNQSEDQLLSDLIANCVAVLLMIQTCTARQFSPADVAWVLDHAVTILKPICTQNLPVYGEIQKCMGIIRSQILALVPT</sequence>
<feature type="compositionally biased region" description="Basic and acidic residues" evidence="3">
    <location>
        <begin position="142"/>
        <end position="154"/>
    </location>
</feature>
<evidence type="ECO:0000313" key="6">
    <source>
        <dbReference type="Proteomes" id="UP001457282"/>
    </source>
</evidence>
<dbReference type="SUPFAM" id="SSF46689">
    <property type="entry name" value="Homeodomain-like"/>
    <property type="match status" value="1"/>
</dbReference>
<dbReference type="PANTHER" id="PTHR21689">
    <property type="entry name" value="LIN-9"/>
    <property type="match status" value="1"/>
</dbReference>
<dbReference type="InterPro" id="IPR009057">
    <property type="entry name" value="Homeodomain-like_sf"/>
</dbReference>
<dbReference type="GO" id="GO:0006351">
    <property type="term" value="P:DNA-templated transcription"/>
    <property type="evidence" value="ECO:0007669"/>
    <property type="project" value="InterPro"/>
</dbReference>
<dbReference type="PROSITE" id="PS51293">
    <property type="entry name" value="SANT"/>
    <property type="match status" value="1"/>
</dbReference>
<gene>
    <name evidence="5" type="ORF">M0R45_020901</name>
</gene>
<dbReference type="CDD" id="cd00167">
    <property type="entry name" value="SANT"/>
    <property type="match status" value="1"/>
</dbReference>
<dbReference type="GO" id="GO:0006357">
    <property type="term" value="P:regulation of transcription by RNA polymerase II"/>
    <property type="evidence" value="ECO:0007669"/>
    <property type="project" value="TreeGrafter"/>
</dbReference>
<comment type="subcellular location">
    <subcellularLocation>
        <location evidence="1">Nucleus</location>
    </subcellularLocation>
</comment>
<evidence type="ECO:0000256" key="3">
    <source>
        <dbReference type="SAM" id="MobiDB-lite"/>
    </source>
</evidence>
<keyword evidence="2" id="KW-0539">Nucleus</keyword>
<dbReference type="Proteomes" id="UP001457282">
    <property type="component" value="Unassembled WGS sequence"/>
</dbReference>
<evidence type="ECO:0000313" key="5">
    <source>
        <dbReference type="EMBL" id="KAK9933722.1"/>
    </source>
</evidence>
<feature type="compositionally biased region" description="Basic residues" evidence="3">
    <location>
        <begin position="132"/>
        <end position="141"/>
    </location>
</feature>
<dbReference type="GO" id="GO:0005654">
    <property type="term" value="C:nucleoplasm"/>
    <property type="evidence" value="ECO:0007669"/>
    <property type="project" value="TreeGrafter"/>
</dbReference>
<dbReference type="InterPro" id="IPR033471">
    <property type="entry name" value="DIRP"/>
</dbReference>
<protein>
    <recommendedName>
        <fullName evidence="4">SANT domain-containing protein</fullName>
    </recommendedName>
</protein>
<proteinExistence type="predicted"/>
<dbReference type="Pfam" id="PF06584">
    <property type="entry name" value="DIRP"/>
    <property type="match status" value="1"/>
</dbReference>
<dbReference type="InterPro" id="IPR001005">
    <property type="entry name" value="SANT/Myb"/>
</dbReference>
<organism evidence="5 6">
    <name type="scientific">Rubus argutus</name>
    <name type="common">Southern blackberry</name>
    <dbReference type="NCBI Taxonomy" id="59490"/>
    <lineage>
        <taxon>Eukaryota</taxon>
        <taxon>Viridiplantae</taxon>
        <taxon>Streptophyta</taxon>
        <taxon>Embryophyta</taxon>
        <taxon>Tracheophyta</taxon>
        <taxon>Spermatophyta</taxon>
        <taxon>Magnoliopsida</taxon>
        <taxon>eudicotyledons</taxon>
        <taxon>Gunneridae</taxon>
        <taxon>Pentapetalae</taxon>
        <taxon>rosids</taxon>
        <taxon>fabids</taxon>
        <taxon>Rosales</taxon>
        <taxon>Rosaceae</taxon>
        <taxon>Rosoideae</taxon>
        <taxon>Rosoideae incertae sedis</taxon>
        <taxon>Rubus</taxon>
    </lineage>
</organism>
<feature type="domain" description="SANT" evidence="4">
    <location>
        <begin position="42"/>
        <end position="95"/>
    </location>
</feature>
<reference evidence="5 6" key="1">
    <citation type="journal article" date="2023" name="G3 (Bethesda)">
        <title>A chromosome-length genome assembly and annotation of blackberry (Rubus argutus, cv. 'Hillquist').</title>
        <authorList>
            <person name="Bruna T."/>
            <person name="Aryal R."/>
            <person name="Dudchenko O."/>
            <person name="Sargent D.J."/>
            <person name="Mead D."/>
            <person name="Buti M."/>
            <person name="Cavallini A."/>
            <person name="Hytonen T."/>
            <person name="Andres J."/>
            <person name="Pham M."/>
            <person name="Weisz D."/>
            <person name="Mascagni F."/>
            <person name="Usai G."/>
            <person name="Natali L."/>
            <person name="Bassil N."/>
            <person name="Fernandez G.E."/>
            <person name="Lomsadze A."/>
            <person name="Armour M."/>
            <person name="Olukolu B."/>
            <person name="Poorten T."/>
            <person name="Britton C."/>
            <person name="Davik J."/>
            <person name="Ashrafi H."/>
            <person name="Aiden E.L."/>
            <person name="Borodovsky M."/>
            <person name="Worthington M."/>
        </authorList>
    </citation>
    <scope>NUCLEOTIDE SEQUENCE [LARGE SCALE GENOMIC DNA]</scope>
    <source>
        <strain evidence="5">PI 553951</strain>
    </source>
</reference>
<feature type="region of interest" description="Disordered" evidence="3">
    <location>
        <begin position="489"/>
        <end position="524"/>
    </location>
</feature>
<dbReference type="InterPro" id="IPR017884">
    <property type="entry name" value="SANT_dom"/>
</dbReference>
<dbReference type="SMART" id="SM01135">
    <property type="entry name" value="DIRP"/>
    <property type="match status" value="1"/>
</dbReference>
<dbReference type="Pfam" id="PF00249">
    <property type="entry name" value="Myb_DNA-binding"/>
    <property type="match status" value="1"/>
</dbReference>